<reference evidence="1" key="1">
    <citation type="submission" date="2020-04" db="EMBL/GenBank/DDBJ databases">
        <authorList>
            <person name="Chiriac C."/>
            <person name="Salcher M."/>
            <person name="Ghai R."/>
            <person name="Kavagutti S V."/>
        </authorList>
    </citation>
    <scope>NUCLEOTIDE SEQUENCE</scope>
</reference>
<evidence type="ECO:0000313" key="1">
    <source>
        <dbReference type="EMBL" id="CAB4167560.1"/>
    </source>
</evidence>
<dbReference type="EMBL" id="LR796813">
    <property type="protein sequence ID" value="CAB4167560.1"/>
    <property type="molecule type" value="Genomic_DNA"/>
</dbReference>
<proteinExistence type="predicted"/>
<organism evidence="1">
    <name type="scientific">uncultured Caudovirales phage</name>
    <dbReference type="NCBI Taxonomy" id="2100421"/>
    <lineage>
        <taxon>Viruses</taxon>
        <taxon>Duplodnaviria</taxon>
        <taxon>Heunggongvirae</taxon>
        <taxon>Uroviricota</taxon>
        <taxon>Caudoviricetes</taxon>
        <taxon>Peduoviridae</taxon>
        <taxon>Maltschvirus</taxon>
        <taxon>Maltschvirus maltsch</taxon>
    </lineage>
</organism>
<gene>
    <name evidence="1" type="ORF">UFOVP862_24</name>
</gene>
<sequence length="103" mass="11696">MIYAAELNSNNVVLRVVCAESIAWCVNNLGGADWYQAWRNGEQRFNFPTAGFTFDATRNAFIAPKPYPSWVLNESTCRWDAPVPVPPGGPWQWDEDTEEWVSV</sequence>
<accession>A0A6J5P6K6</accession>
<protein>
    <submittedName>
        <fullName evidence="1">Uncharacterized protein</fullName>
    </submittedName>
</protein>
<name>A0A6J5P6K6_9CAUD</name>